<feature type="region of interest" description="Disordered" evidence="1">
    <location>
        <begin position="1"/>
        <end position="28"/>
    </location>
</feature>
<proteinExistence type="predicted"/>
<evidence type="ECO:0000256" key="1">
    <source>
        <dbReference type="SAM" id="MobiDB-lite"/>
    </source>
</evidence>
<dbReference type="EMBL" id="FO203522">
    <property type="protein sequence ID" value="CCO22019.1"/>
    <property type="molecule type" value="Genomic_DNA"/>
</dbReference>
<evidence type="ECO:0000313" key="2">
    <source>
        <dbReference type="EMBL" id="CCO22019.1"/>
    </source>
</evidence>
<dbReference type="STRING" id="1121451.DESAM_10038"/>
<evidence type="ECO:0000313" key="3">
    <source>
        <dbReference type="Proteomes" id="UP000010808"/>
    </source>
</evidence>
<dbReference type="HOGENOM" id="CLU_3412508_0_0_7"/>
<gene>
    <name evidence="2" type="ORF">DESAM_10038</name>
</gene>
<protein>
    <submittedName>
        <fullName evidence="2">Uncharacterized protein</fullName>
    </submittedName>
</protein>
<sequence>MDTSFESTLVEESLAPEVKTHTDMDTSF</sequence>
<organism evidence="2 3">
    <name type="scientific">Maridesulfovibrio hydrothermalis AM13 = DSM 14728</name>
    <dbReference type="NCBI Taxonomy" id="1121451"/>
    <lineage>
        <taxon>Bacteria</taxon>
        <taxon>Pseudomonadati</taxon>
        <taxon>Thermodesulfobacteriota</taxon>
        <taxon>Desulfovibrionia</taxon>
        <taxon>Desulfovibrionales</taxon>
        <taxon>Desulfovibrionaceae</taxon>
        <taxon>Maridesulfovibrio</taxon>
    </lineage>
</organism>
<name>L0R5S9_9BACT</name>
<dbReference type="PATRIC" id="fig|1121451.3.peg.28"/>
<accession>L0R5S9</accession>
<reference evidence="2 3" key="1">
    <citation type="submission" date="2012-10" db="EMBL/GenBank/DDBJ databases">
        <authorList>
            <person name="Genoscope - CEA"/>
        </authorList>
    </citation>
    <scope>NUCLEOTIDE SEQUENCE [LARGE SCALE GENOMIC DNA]</scope>
    <source>
        <strain evidence="3">AM13 / DSM 14728</strain>
    </source>
</reference>
<dbReference type="AlphaFoldDB" id="L0R5S9"/>
<dbReference type="KEGG" id="dhy:DESAM_10038"/>
<keyword evidence="3" id="KW-1185">Reference proteome</keyword>
<feature type="compositionally biased region" description="Basic and acidic residues" evidence="1">
    <location>
        <begin position="18"/>
        <end position="28"/>
    </location>
</feature>
<dbReference type="Proteomes" id="UP000010808">
    <property type="component" value="Chromosome"/>
</dbReference>